<keyword evidence="8" id="KW-0862">Zinc</keyword>
<dbReference type="InterPro" id="IPR014001">
    <property type="entry name" value="Helicase_ATP-bd"/>
</dbReference>
<dbReference type="GO" id="GO:0008270">
    <property type="term" value="F:zinc ion binding"/>
    <property type="evidence" value="ECO:0007669"/>
    <property type="project" value="UniProtKB-KW"/>
</dbReference>
<dbReference type="Pfam" id="PF00176">
    <property type="entry name" value="SNF2-rel_dom"/>
    <property type="match status" value="1"/>
</dbReference>
<dbReference type="InterPro" id="IPR013083">
    <property type="entry name" value="Znf_RING/FYVE/PHD"/>
</dbReference>
<dbReference type="InterPro" id="IPR000330">
    <property type="entry name" value="SNF2_N"/>
</dbReference>
<dbReference type="Gene3D" id="3.30.40.10">
    <property type="entry name" value="Zinc/RING finger domain, C3HC4 (zinc finger)"/>
    <property type="match status" value="1"/>
</dbReference>
<feature type="domain" description="Helicase C-terminal" evidence="15">
    <location>
        <begin position="816"/>
        <end position="976"/>
    </location>
</feature>
<keyword evidence="6" id="KW-0378">Hydrolase</keyword>
<dbReference type="GO" id="GO:0006281">
    <property type="term" value="P:DNA repair"/>
    <property type="evidence" value="ECO:0007669"/>
    <property type="project" value="TreeGrafter"/>
</dbReference>
<dbReference type="SMART" id="SM00910">
    <property type="entry name" value="HIRAN"/>
    <property type="match status" value="1"/>
</dbReference>
<dbReference type="PROSITE" id="PS51192">
    <property type="entry name" value="HELICASE_ATP_BIND_1"/>
    <property type="match status" value="1"/>
</dbReference>
<keyword evidence="3" id="KW-0479">Metal-binding</keyword>
<dbReference type="AlphaFoldDB" id="A0A9N7NMT2"/>
<dbReference type="PROSITE" id="PS51194">
    <property type="entry name" value="HELICASE_CTER"/>
    <property type="match status" value="1"/>
</dbReference>
<sequence length="986" mass="109409">MSDSGLLKGLFRFKRGSIGSVWSKSVPKYLLTEHDLVVAQLRGLILDSPRGYRVSAQVSRPTLSGRWSTLGRAFDQSTQGSKLDPSGRSPFGRASSRLRLESLWLGSTPWVTLPLFHGTLSCWAESDPVEVFMSLESWPSSPAADEPPADTLLVGFVIANVVGLRYYEGRISGREMVGLVRDDLNPHDANAIKVLNMRSVQVGYIERATAAVLSPLIDANLITVEGIVPKPPGKGSRFKLPCQIHIFARADEFAIVKVQIRIGGLQLISENNASFTLSESAAVKEKKGSGAEKSVDEIFKLLDLKVSKEGTSEALEPPKDMIKSELFPHQKEGLGWLVSRENSKDLPPFWEEKNGIYVNELTNYQTDIRPEPLRGGIFADDMGLGKTLTLLSLLALDKARAANSSGYMDADDNEEENSAFCGKAPKRGRGSKKAVNSAKKRKLGDFNADGKGKGPVTEKSSSSSDPMTTLIVCPPSVFSAWITQLEEHTRKGVFKVYMYYGERTKDTKELQKHDIVLTTYSTLASEQYWGNTPIKKIEWRRVILDEAHVIKNVSSKQSRAVINLNAKCRWAVTGTPVQNNSFDLFSLVAFLKFEPLSVKDLWNSLIQRPLAQGDEKGFSRLQVLMAAISLRRTKDKGLIGLPAKSIETVYVNLCEKERRIYDQMEEEARNFVKAYISDQNMVRNYSTVLSILVRLRQICTDMALCPEDLRTLILPSQIEDVKNNPTLLQKLLSVLQDGEDFDCPICISPPTDTIITCCAHIFCGPCIVKTLKRTKPNCPMCRNPLSESDLFKAPQDPTQAQPTENSSSTLSSKATALLKLLTASRDAKNDSPPKSVVFSQFRKLLILLEGPLREAGFDVVRLDGSMNAKRRAQVIREFSGPDGPTVLLASLKASNAGINLAAASRVYLVEPWWNPAVEEQAMDRVHRIGQKEDVKIVRLIARDTIEERILRLQESKRALARRAFGGKGQKGQREISRDELGILMNL</sequence>
<proteinExistence type="inferred from homology"/>
<dbReference type="SMART" id="SM00487">
    <property type="entry name" value="DEXDc"/>
    <property type="match status" value="1"/>
</dbReference>
<dbReference type="GO" id="GO:0016818">
    <property type="term" value="F:hydrolase activity, acting on acid anhydrides, in phosphorus-containing anhydrides"/>
    <property type="evidence" value="ECO:0007669"/>
    <property type="project" value="InterPro"/>
</dbReference>
<comment type="caution">
    <text evidence="16">The sequence shown here is derived from an EMBL/GenBank/DDBJ whole genome shotgun (WGS) entry which is preliminary data.</text>
</comment>
<dbReference type="InterPro" id="IPR049730">
    <property type="entry name" value="SNF2/RAD54-like_C"/>
</dbReference>
<organism evidence="16 17">
    <name type="scientific">Striga hermonthica</name>
    <name type="common">Purple witchweed</name>
    <name type="synonym">Buchnera hermonthica</name>
    <dbReference type="NCBI Taxonomy" id="68872"/>
    <lineage>
        <taxon>Eukaryota</taxon>
        <taxon>Viridiplantae</taxon>
        <taxon>Streptophyta</taxon>
        <taxon>Embryophyta</taxon>
        <taxon>Tracheophyta</taxon>
        <taxon>Spermatophyta</taxon>
        <taxon>Magnoliopsida</taxon>
        <taxon>eudicotyledons</taxon>
        <taxon>Gunneridae</taxon>
        <taxon>Pentapetalae</taxon>
        <taxon>asterids</taxon>
        <taxon>lamiids</taxon>
        <taxon>Lamiales</taxon>
        <taxon>Orobanchaceae</taxon>
        <taxon>Buchnereae</taxon>
        <taxon>Striga</taxon>
    </lineage>
</organism>
<feature type="compositionally biased region" description="Polar residues" evidence="12">
    <location>
        <begin position="796"/>
        <end position="805"/>
    </location>
</feature>
<dbReference type="PROSITE" id="PS50089">
    <property type="entry name" value="ZF_RING_2"/>
    <property type="match status" value="1"/>
</dbReference>
<feature type="region of interest" description="Disordered" evidence="12">
    <location>
        <begin position="405"/>
        <end position="465"/>
    </location>
</feature>
<gene>
    <name evidence="16" type="ORF">SHERM_28139</name>
</gene>
<feature type="domain" description="Helicase ATP-binding" evidence="14">
    <location>
        <begin position="367"/>
        <end position="594"/>
    </location>
</feature>
<dbReference type="Proteomes" id="UP001153555">
    <property type="component" value="Unassembled WGS sequence"/>
</dbReference>
<dbReference type="SMART" id="SM00184">
    <property type="entry name" value="RING"/>
    <property type="match status" value="1"/>
</dbReference>
<accession>A0A9N7NMT2</accession>
<dbReference type="Gene3D" id="3.40.50.300">
    <property type="entry name" value="P-loop containing nucleotide triphosphate hydrolases"/>
    <property type="match status" value="1"/>
</dbReference>
<dbReference type="SUPFAM" id="SSF57850">
    <property type="entry name" value="RING/U-box"/>
    <property type="match status" value="1"/>
</dbReference>
<dbReference type="GO" id="GO:0005524">
    <property type="term" value="F:ATP binding"/>
    <property type="evidence" value="ECO:0007669"/>
    <property type="project" value="UniProtKB-KW"/>
</dbReference>
<keyword evidence="9" id="KW-0067">ATP-binding</keyword>
<dbReference type="InterPro" id="IPR027417">
    <property type="entry name" value="P-loop_NTPase"/>
</dbReference>
<evidence type="ECO:0000259" key="13">
    <source>
        <dbReference type="PROSITE" id="PS50089"/>
    </source>
</evidence>
<dbReference type="GO" id="GO:0003676">
    <property type="term" value="F:nucleic acid binding"/>
    <property type="evidence" value="ECO:0007669"/>
    <property type="project" value="InterPro"/>
</dbReference>
<dbReference type="InterPro" id="IPR050628">
    <property type="entry name" value="SNF2_RAD54_helicase_TF"/>
</dbReference>
<dbReference type="CDD" id="cd18793">
    <property type="entry name" value="SF2_C_SNF"/>
    <property type="match status" value="1"/>
</dbReference>
<evidence type="ECO:0000256" key="7">
    <source>
        <dbReference type="ARBA" id="ARBA00022806"/>
    </source>
</evidence>
<evidence type="ECO:0000313" key="17">
    <source>
        <dbReference type="Proteomes" id="UP001153555"/>
    </source>
</evidence>
<feature type="region of interest" description="Disordered" evidence="12">
    <location>
        <begin position="789"/>
        <end position="811"/>
    </location>
</feature>
<evidence type="ECO:0000259" key="14">
    <source>
        <dbReference type="PROSITE" id="PS51192"/>
    </source>
</evidence>
<dbReference type="GO" id="GO:0004386">
    <property type="term" value="F:helicase activity"/>
    <property type="evidence" value="ECO:0007669"/>
    <property type="project" value="UniProtKB-KW"/>
</dbReference>
<keyword evidence="17" id="KW-1185">Reference proteome</keyword>
<dbReference type="Gene3D" id="3.30.70.2330">
    <property type="match status" value="1"/>
</dbReference>
<dbReference type="CDD" id="cd16509">
    <property type="entry name" value="RING-HC_HLTF"/>
    <property type="match status" value="1"/>
</dbReference>
<evidence type="ECO:0000256" key="2">
    <source>
        <dbReference type="ARBA" id="ARBA00008438"/>
    </source>
</evidence>
<evidence type="ECO:0000256" key="10">
    <source>
        <dbReference type="ARBA" id="ARBA00023242"/>
    </source>
</evidence>
<evidence type="ECO:0000256" key="4">
    <source>
        <dbReference type="ARBA" id="ARBA00022741"/>
    </source>
</evidence>
<keyword evidence="4" id="KW-0547">Nucleotide-binding</keyword>
<evidence type="ECO:0000256" key="6">
    <source>
        <dbReference type="ARBA" id="ARBA00022801"/>
    </source>
</evidence>
<reference evidence="16" key="1">
    <citation type="submission" date="2019-12" db="EMBL/GenBank/DDBJ databases">
        <authorList>
            <person name="Scholes J."/>
        </authorList>
    </citation>
    <scope>NUCLEOTIDE SEQUENCE</scope>
</reference>
<dbReference type="GO" id="GO:0008094">
    <property type="term" value="F:ATP-dependent activity, acting on DNA"/>
    <property type="evidence" value="ECO:0007669"/>
    <property type="project" value="TreeGrafter"/>
</dbReference>
<dbReference type="SMART" id="SM00490">
    <property type="entry name" value="HELICc"/>
    <property type="match status" value="1"/>
</dbReference>
<evidence type="ECO:0000256" key="9">
    <source>
        <dbReference type="ARBA" id="ARBA00022840"/>
    </source>
</evidence>
<protein>
    <submittedName>
        <fullName evidence="16">DNA/RNA helicase protein</fullName>
    </submittedName>
</protein>
<keyword evidence="7 16" id="KW-0347">Helicase</keyword>
<name>A0A9N7NMT2_STRHE</name>
<evidence type="ECO:0000256" key="12">
    <source>
        <dbReference type="SAM" id="MobiDB-lite"/>
    </source>
</evidence>
<evidence type="ECO:0000259" key="15">
    <source>
        <dbReference type="PROSITE" id="PS51194"/>
    </source>
</evidence>
<dbReference type="InterPro" id="IPR017907">
    <property type="entry name" value="Znf_RING_CS"/>
</dbReference>
<evidence type="ECO:0000256" key="11">
    <source>
        <dbReference type="PROSITE-ProRule" id="PRU00175"/>
    </source>
</evidence>
<keyword evidence="5 11" id="KW-0863">Zinc-finger</keyword>
<evidence type="ECO:0000256" key="1">
    <source>
        <dbReference type="ARBA" id="ARBA00004123"/>
    </source>
</evidence>
<evidence type="ECO:0000313" key="16">
    <source>
        <dbReference type="EMBL" id="CAA0832865.1"/>
    </source>
</evidence>
<dbReference type="SUPFAM" id="SSF52540">
    <property type="entry name" value="P-loop containing nucleoside triphosphate hydrolases"/>
    <property type="match status" value="2"/>
</dbReference>
<dbReference type="InterPro" id="IPR001841">
    <property type="entry name" value="Znf_RING"/>
</dbReference>
<dbReference type="GO" id="GO:0005634">
    <property type="term" value="C:nucleus"/>
    <property type="evidence" value="ECO:0007669"/>
    <property type="project" value="UniProtKB-SubCell"/>
</dbReference>
<comment type="subcellular location">
    <subcellularLocation>
        <location evidence="1">Nucleus</location>
    </subcellularLocation>
</comment>
<feature type="domain" description="RING-type" evidence="13">
    <location>
        <begin position="743"/>
        <end position="782"/>
    </location>
</feature>
<dbReference type="PANTHER" id="PTHR45626">
    <property type="entry name" value="TRANSCRIPTION TERMINATION FACTOR 2-RELATED"/>
    <property type="match status" value="1"/>
</dbReference>
<evidence type="ECO:0000256" key="5">
    <source>
        <dbReference type="ARBA" id="ARBA00022771"/>
    </source>
</evidence>
<dbReference type="InterPro" id="IPR001650">
    <property type="entry name" value="Helicase_C-like"/>
</dbReference>
<keyword evidence="10" id="KW-0539">Nucleus</keyword>
<comment type="similarity">
    <text evidence="2">Belongs to the SNF2/RAD54 helicase family. RAD16 subfamily.</text>
</comment>
<dbReference type="PANTHER" id="PTHR45626:SF17">
    <property type="entry name" value="HELICASE-LIKE TRANSCRIPTION FACTOR"/>
    <property type="match status" value="1"/>
</dbReference>
<dbReference type="Pfam" id="PF00097">
    <property type="entry name" value="zf-C3HC4"/>
    <property type="match status" value="1"/>
</dbReference>
<dbReference type="EMBL" id="CACSLK010027837">
    <property type="protein sequence ID" value="CAA0832865.1"/>
    <property type="molecule type" value="Genomic_DNA"/>
</dbReference>
<dbReference type="Gene3D" id="3.40.50.10810">
    <property type="entry name" value="Tandem AAA-ATPase domain"/>
    <property type="match status" value="2"/>
</dbReference>
<dbReference type="InterPro" id="IPR038718">
    <property type="entry name" value="SNF2-like_sf"/>
</dbReference>
<feature type="compositionally biased region" description="Basic residues" evidence="12">
    <location>
        <begin position="424"/>
        <end position="442"/>
    </location>
</feature>
<dbReference type="Pfam" id="PF00271">
    <property type="entry name" value="Helicase_C"/>
    <property type="match status" value="1"/>
</dbReference>
<dbReference type="OrthoDB" id="448448at2759"/>
<dbReference type="PROSITE" id="PS00518">
    <property type="entry name" value="ZF_RING_1"/>
    <property type="match status" value="1"/>
</dbReference>
<evidence type="ECO:0000256" key="8">
    <source>
        <dbReference type="ARBA" id="ARBA00022833"/>
    </source>
</evidence>
<evidence type="ECO:0000256" key="3">
    <source>
        <dbReference type="ARBA" id="ARBA00022723"/>
    </source>
</evidence>
<dbReference type="Pfam" id="PF08797">
    <property type="entry name" value="HIRAN"/>
    <property type="match status" value="1"/>
</dbReference>
<dbReference type="InterPro" id="IPR018957">
    <property type="entry name" value="Znf_C3HC4_RING-type"/>
</dbReference>
<dbReference type="InterPro" id="IPR014905">
    <property type="entry name" value="HIRAN"/>
</dbReference>